<feature type="region of interest" description="Disordered" evidence="1">
    <location>
        <begin position="1"/>
        <end position="120"/>
    </location>
</feature>
<dbReference type="AlphaFoldDB" id="A0A250WTD5"/>
<organism evidence="2 3">
    <name type="scientific">Chlamydomonas eustigma</name>
    <dbReference type="NCBI Taxonomy" id="1157962"/>
    <lineage>
        <taxon>Eukaryota</taxon>
        <taxon>Viridiplantae</taxon>
        <taxon>Chlorophyta</taxon>
        <taxon>core chlorophytes</taxon>
        <taxon>Chlorophyceae</taxon>
        <taxon>CS clade</taxon>
        <taxon>Chlamydomonadales</taxon>
        <taxon>Chlamydomonadaceae</taxon>
        <taxon>Chlamydomonas</taxon>
    </lineage>
</organism>
<accession>A0A250WTD5</accession>
<feature type="region of interest" description="Disordered" evidence="1">
    <location>
        <begin position="351"/>
        <end position="372"/>
    </location>
</feature>
<feature type="compositionally biased region" description="Pro residues" evidence="1">
    <location>
        <begin position="56"/>
        <end position="88"/>
    </location>
</feature>
<keyword evidence="3" id="KW-1185">Reference proteome</keyword>
<feature type="compositionally biased region" description="Polar residues" evidence="1">
    <location>
        <begin position="356"/>
        <end position="365"/>
    </location>
</feature>
<comment type="caution">
    <text evidence="2">The sequence shown here is derived from an EMBL/GenBank/DDBJ whole genome shotgun (WGS) entry which is preliminary data.</text>
</comment>
<dbReference type="Proteomes" id="UP000232323">
    <property type="component" value="Unassembled WGS sequence"/>
</dbReference>
<proteinExistence type="predicted"/>
<sequence>MLKGDSILGLPLPSNPQYPQPLLEPPATLSPSPKPGSHPAPTGILSSSSQPSPTEAAPPPHLPHPLPRLVPPSSTPPLPLEPQLPAPHSPSLTHDGYDEDGVQVHETAGGGDAQSPEEDDKGIGVQAIEEEVGAIEDVAAASGSGEGFHSEISTSTMVADDVADDVEEEAIHIPNLPYQSLAVESQGLNDSLPEAPRLLADGTSCLKESSHLDEGTTPATEALPLAASAASGFTTELTLPQVLSCSPSITHISPHPLQIQAVLLPIREMQRPLRVTAQLPITPALVGDSSSTSSSRHADAAWNLQSHTNGMDHDPQPPQTPPLMSSSDEADLHTIKPSLLLALRRPPTFSVPASGLSENSKSLQNRGLAPSTHYVENIEQAADDVQNNSNAIKSR</sequence>
<evidence type="ECO:0000256" key="1">
    <source>
        <dbReference type="SAM" id="MobiDB-lite"/>
    </source>
</evidence>
<dbReference type="EMBL" id="BEGY01000006">
    <property type="protein sequence ID" value="GAX74071.1"/>
    <property type="molecule type" value="Genomic_DNA"/>
</dbReference>
<evidence type="ECO:0000313" key="2">
    <source>
        <dbReference type="EMBL" id="GAX74071.1"/>
    </source>
</evidence>
<evidence type="ECO:0000313" key="3">
    <source>
        <dbReference type="Proteomes" id="UP000232323"/>
    </source>
</evidence>
<gene>
    <name evidence="2" type="ORF">CEUSTIGMA_g1521.t1</name>
</gene>
<feature type="region of interest" description="Disordered" evidence="1">
    <location>
        <begin position="306"/>
        <end position="329"/>
    </location>
</feature>
<reference evidence="2 3" key="1">
    <citation type="submission" date="2017-08" db="EMBL/GenBank/DDBJ databases">
        <title>Acidophilic green algal genome provides insights into adaptation to an acidic environment.</title>
        <authorList>
            <person name="Hirooka S."/>
            <person name="Hirose Y."/>
            <person name="Kanesaki Y."/>
            <person name="Higuchi S."/>
            <person name="Fujiwara T."/>
            <person name="Onuma R."/>
            <person name="Era A."/>
            <person name="Ohbayashi R."/>
            <person name="Uzuka A."/>
            <person name="Nozaki H."/>
            <person name="Yoshikawa H."/>
            <person name="Miyagishima S.Y."/>
        </authorList>
    </citation>
    <scope>NUCLEOTIDE SEQUENCE [LARGE SCALE GENOMIC DNA]</scope>
    <source>
        <strain evidence="2 3">NIES-2499</strain>
    </source>
</reference>
<feature type="compositionally biased region" description="Pro residues" evidence="1">
    <location>
        <begin position="13"/>
        <end position="24"/>
    </location>
</feature>
<feature type="compositionally biased region" description="Low complexity" evidence="1">
    <location>
        <begin position="45"/>
        <end position="55"/>
    </location>
</feature>
<protein>
    <submittedName>
        <fullName evidence="2">Uncharacterized protein</fullName>
    </submittedName>
</protein>
<name>A0A250WTD5_9CHLO</name>